<feature type="domain" description="HTH cro/C1-type" evidence="1">
    <location>
        <begin position="20"/>
        <end position="75"/>
    </location>
</feature>
<dbReference type="CDD" id="cd00093">
    <property type="entry name" value="HTH_XRE"/>
    <property type="match status" value="1"/>
</dbReference>
<dbReference type="InterPro" id="IPR043917">
    <property type="entry name" value="DUF5753"/>
</dbReference>
<dbReference type="InterPro" id="IPR001387">
    <property type="entry name" value="Cro/C1-type_HTH"/>
</dbReference>
<organism evidence="2 3">
    <name type="scientific">Streptomyces boncukensis</name>
    <dbReference type="NCBI Taxonomy" id="2711219"/>
    <lineage>
        <taxon>Bacteria</taxon>
        <taxon>Bacillati</taxon>
        <taxon>Actinomycetota</taxon>
        <taxon>Actinomycetes</taxon>
        <taxon>Kitasatosporales</taxon>
        <taxon>Streptomycetaceae</taxon>
        <taxon>Streptomyces</taxon>
    </lineage>
</organism>
<dbReference type="GO" id="GO:0003677">
    <property type="term" value="F:DNA binding"/>
    <property type="evidence" value="ECO:0007669"/>
    <property type="project" value="InterPro"/>
</dbReference>
<dbReference type="InterPro" id="IPR010982">
    <property type="entry name" value="Lambda_DNA-bd_dom_sf"/>
</dbReference>
<keyword evidence="3" id="KW-1185">Reference proteome</keyword>
<comment type="caution">
    <text evidence="2">The sequence shown here is derived from an EMBL/GenBank/DDBJ whole genome shotgun (WGS) entry which is preliminary data.</text>
</comment>
<proteinExistence type="predicted"/>
<dbReference type="EMBL" id="JAAKZZ010000036">
    <property type="protein sequence ID" value="NGO67919.1"/>
    <property type="molecule type" value="Genomic_DNA"/>
</dbReference>
<sequence length="282" mass="31460">MANRKKLDPGASPLHYFGAELRWWRERAGLTLDGLGARVFVTGSLIGQFETAVKVPTDEHVPRLDEAVGASGALMRAWELVRRQPLPYRLRKVAELESTAKKILVFQPQIVHGLLQTEDYARALLGVLGQKNLEAHVSARMARQRLLDWDEPPLLWAVIGEGVLYQEVGGRHAMRSQLARLSSYRAAPHVQIQVLPFRCGAHVGTTGAFNLYVRENQPTVAYSETYSQVAATVNPRDVEEQVHRYDLLRASALSPEDSAELISRVMEERYGCDPGTEAQLLA</sequence>
<dbReference type="SUPFAM" id="SSF47413">
    <property type="entry name" value="lambda repressor-like DNA-binding domains"/>
    <property type="match status" value="1"/>
</dbReference>
<dbReference type="Pfam" id="PF19054">
    <property type="entry name" value="DUF5753"/>
    <property type="match status" value="1"/>
</dbReference>
<dbReference type="AlphaFoldDB" id="A0A6G4WRL6"/>
<gene>
    <name evidence="2" type="ORF">G5C65_06025</name>
</gene>
<dbReference type="RefSeq" id="WP_165297575.1">
    <property type="nucleotide sequence ID" value="NZ_JAAKZZ010000036.1"/>
</dbReference>
<name>A0A6G4WRL6_9ACTN</name>
<evidence type="ECO:0000313" key="2">
    <source>
        <dbReference type="EMBL" id="NGO67919.1"/>
    </source>
</evidence>
<evidence type="ECO:0000259" key="1">
    <source>
        <dbReference type="SMART" id="SM00530"/>
    </source>
</evidence>
<dbReference type="Gene3D" id="1.10.260.40">
    <property type="entry name" value="lambda repressor-like DNA-binding domains"/>
    <property type="match status" value="1"/>
</dbReference>
<evidence type="ECO:0000313" key="3">
    <source>
        <dbReference type="Proteomes" id="UP000477722"/>
    </source>
</evidence>
<accession>A0A6G4WRL6</accession>
<protein>
    <submittedName>
        <fullName evidence="2">Helix-turn-helix domain-containing protein</fullName>
    </submittedName>
</protein>
<reference evidence="2 3" key="1">
    <citation type="submission" date="2020-02" db="EMBL/GenBank/DDBJ databases">
        <title>Whole-genome analyses of novel actinobacteria.</title>
        <authorList>
            <person name="Sahin N."/>
            <person name="Tatar D."/>
        </authorList>
    </citation>
    <scope>NUCLEOTIDE SEQUENCE [LARGE SCALE GENOMIC DNA]</scope>
    <source>
        <strain evidence="2 3">SB3404</strain>
    </source>
</reference>
<dbReference type="Pfam" id="PF13560">
    <property type="entry name" value="HTH_31"/>
    <property type="match status" value="1"/>
</dbReference>
<dbReference type="Proteomes" id="UP000477722">
    <property type="component" value="Unassembled WGS sequence"/>
</dbReference>
<dbReference type="SMART" id="SM00530">
    <property type="entry name" value="HTH_XRE"/>
    <property type="match status" value="1"/>
</dbReference>